<sequence>MFIRDWKADIKKMDNEDRKLFAGAINTLLRWKAFDRNYHEIHELERLLIEQYKAHDMPSFLRRRHEMKFKKGDMVYYHSKVHGTIPAIIRAIGKKPGKNRDSVWIRGESPTTRGYINSWVHISTVELQTDAEM</sequence>
<reference evidence="1" key="1">
    <citation type="journal article" date="2015" name="Nature">
        <title>Complex archaea that bridge the gap between prokaryotes and eukaryotes.</title>
        <authorList>
            <person name="Spang A."/>
            <person name="Saw J.H."/>
            <person name="Jorgensen S.L."/>
            <person name="Zaremba-Niedzwiedzka K."/>
            <person name="Martijn J."/>
            <person name="Lind A.E."/>
            <person name="van Eijk R."/>
            <person name="Schleper C."/>
            <person name="Guy L."/>
            <person name="Ettema T.J."/>
        </authorList>
    </citation>
    <scope>NUCLEOTIDE SEQUENCE</scope>
</reference>
<gene>
    <name evidence="1" type="ORF">LCGC14_0812920</name>
</gene>
<name>A0A0F9Q6B6_9ZZZZ</name>
<accession>A0A0F9Q6B6</accession>
<proteinExistence type="predicted"/>
<evidence type="ECO:0000313" key="1">
    <source>
        <dbReference type="EMBL" id="KKN32527.1"/>
    </source>
</evidence>
<comment type="caution">
    <text evidence="1">The sequence shown here is derived from an EMBL/GenBank/DDBJ whole genome shotgun (WGS) entry which is preliminary data.</text>
</comment>
<organism evidence="1">
    <name type="scientific">marine sediment metagenome</name>
    <dbReference type="NCBI Taxonomy" id="412755"/>
    <lineage>
        <taxon>unclassified sequences</taxon>
        <taxon>metagenomes</taxon>
        <taxon>ecological metagenomes</taxon>
    </lineage>
</organism>
<dbReference type="AlphaFoldDB" id="A0A0F9Q6B6"/>
<protein>
    <submittedName>
        <fullName evidence="1">Uncharacterized protein</fullName>
    </submittedName>
</protein>
<dbReference type="EMBL" id="LAZR01002246">
    <property type="protein sequence ID" value="KKN32527.1"/>
    <property type="molecule type" value="Genomic_DNA"/>
</dbReference>